<dbReference type="Pfam" id="PF09382">
    <property type="entry name" value="RQC"/>
    <property type="match status" value="1"/>
</dbReference>
<keyword evidence="11" id="KW-0238">DNA-binding</keyword>
<evidence type="ECO:0000256" key="10">
    <source>
        <dbReference type="ARBA" id="ARBA00022840"/>
    </source>
</evidence>
<dbReference type="NCBIfam" id="TIGR00614">
    <property type="entry name" value="recQ_fam"/>
    <property type="match status" value="1"/>
</dbReference>
<evidence type="ECO:0000256" key="5">
    <source>
        <dbReference type="ARBA" id="ARBA00022741"/>
    </source>
</evidence>
<dbReference type="InterPro" id="IPR018982">
    <property type="entry name" value="RQC_domain"/>
</dbReference>
<dbReference type="InterPro" id="IPR032284">
    <property type="entry name" value="RecQ_Zn-bd"/>
</dbReference>
<keyword evidence="12" id="KW-0233">DNA recombination</keyword>
<feature type="domain" description="HRDC" evidence="17">
    <location>
        <begin position="530"/>
        <end position="606"/>
    </location>
</feature>
<protein>
    <recommendedName>
        <fullName evidence="16">DNA helicase RecQ</fullName>
        <ecNumber evidence="16">5.6.2.4</ecNumber>
    </recommendedName>
</protein>
<feature type="domain" description="Helicase C-terminal" evidence="19">
    <location>
        <begin position="216"/>
        <end position="365"/>
    </location>
</feature>
<dbReference type="Pfam" id="PF16124">
    <property type="entry name" value="RecQ_Zn_bind"/>
    <property type="match status" value="1"/>
</dbReference>
<comment type="caution">
    <text evidence="20">The sequence shown here is derived from an EMBL/GenBank/DDBJ whole genome shotgun (WGS) entry which is preliminary data.</text>
</comment>
<dbReference type="EC" id="5.6.2.4" evidence="16"/>
<dbReference type="InterPro" id="IPR036390">
    <property type="entry name" value="WH_DNA-bd_sf"/>
</dbReference>
<dbReference type="Gene3D" id="1.10.150.80">
    <property type="entry name" value="HRDC domain"/>
    <property type="match status" value="1"/>
</dbReference>
<evidence type="ECO:0000259" key="19">
    <source>
        <dbReference type="PROSITE" id="PS51194"/>
    </source>
</evidence>
<evidence type="ECO:0000256" key="4">
    <source>
        <dbReference type="ARBA" id="ARBA00022723"/>
    </source>
</evidence>
<dbReference type="PROSITE" id="PS50967">
    <property type="entry name" value="HRDC"/>
    <property type="match status" value="1"/>
</dbReference>
<dbReference type="InterPro" id="IPR001650">
    <property type="entry name" value="Helicase_C-like"/>
</dbReference>
<dbReference type="Gene3D" id="3.40.50.300">
    <property type="entry name" value="P-loop containing nucleotide triphosphate hydrolases"/>
    <property type="match status" value="2"/>
</dbReference>
<evidence type="ECO:0000256" key="13">
    <source>
        <dbReference type="ARBA" id="ARBA00023204"/>
    </source>
</evidence>
<dbReference type="SUPFAM" id="SSF52540">
    <property type="entry name" value="P-loop containing nucleoside triphosphate hydrolases"/>
    <property type="match status" value="1"/>
</dbReference>
<dbReference type="AlphaFoldDB" id="A0A430AH29"/>
<evidence type="ECO:0000256" key="2">
    <source>
        <dbReference type="ARBA" id="ARBA00001947"/>
    </source>
</evidence>
<evidence type="ECO:0000256" key="8">
    <source>
        <dbReference type="ARBA" id="ARBA00022806"/>
    </source>
</evidence>
<dbReference type="GO" id="GO:0016787">
    <property type="term" value="F:hydrolase activity"/>
    <property type="evidence" value="ECO:0007669"/>
    <property type="project" value="UniProtKB-KW"/>
</dbReference>
<keyword evidence="14" id="KW-0413">Isomerase</keyword>
<evidence type="ECO:0000256" key="15">
    <source>
        <dbReference type="ARBA" id="ARBA00034617"/>
    </source>
</evidence>
<sequence>MLQTKEQILHTYFGFSEFRDGQAQIVEALLSSQDVIGIMPTGAGKSICYQVPALMLEGLTIVVSPLISLMKDQVSALTQNGIAAAFLNSTLSPKEQYETLQAAQNGAFSLLYVAPEQLCTPRFLSFSTRVPIAFVSVDEAHCVSQWGQDFRPSYLSIHDYIDSLPRRPIVAAFTATATDLVKKDIIQLLHLNEPFELTTGFDRKNLFFGVQKPKDKFQAVVAYLKENEEKSGIIYCSSRKNVEDVCERLDALGYPVTRYHAGLSSEERKKNQELFVTDNAPLIVATNAFGMGIDKSNVAFVIHYNMPKNIESYYQEAGRAGRDGSNAECILFYSGRDVVTNQYFIDNSFENQQLQGTEAQLFKEHEQQRLKKMSFYCFTQGCLRQYLLRYFGDERSHYCGNCSNCLQNTEKRDITVAAQKIISCVKRMRESYGIKLVIDVLRGSKQQKIKDFHLDLLSTYGIMQDTSTHEIRKMIEFLLAEGFLDTSDGQYPVLKLGFRFLEVLQPTTQITMHLPKETLQSRTPRQTEEEISHPALYAQLQVLRRELADAQHVPAYVVFNDATLKEMCRKLPDTETELSKISGVGEVKLEKYGQDFLTAIQNFQLA</sequence>
<dbReference type="PANTHER" id="PTHR13710:SF105">
    <property type="entry name" value="ATP-DEPENDENT DNA HELICASE Q1"/>
    <property type="match status" value="1"/>
</dbReference>
<evidence type="ECO:0000256" key="14">
    <source>
        <dbReference type="ARBA" id="ARBA00023235"/>
    </source>
</evidence>
<comment type="similarity">
    <text evidence="3">Belongs to the helicase family. RecQ subfamily.</text>
</comment>
<proteinExistence type="inferred from homology"/>
<dbReference type="NCBIfam" id="TIGR01389">
    <property type="entry name" value="recQ"/>
    <property type="match status" value="1"/>
</dbReference>
<dbReference type="PROSITE" id="PS51192">
    <property type="entry name" value="HELICASE_ATP_BIND_1"/>
    <property type="match status" value="1"/>
</dbReference>
<dbReference type="GO" id="GO:0046872">
    <property type="term" value="F:metal ion binding"/>
    <property type="evidence" value="ECO:0007669"/>
    <property type="project" value="UniProtKB-KW"/>
</dbReference>
<dbReference type="GO" id="GO:0009378">
    <property type="term" value="F:four-way junction helicase activity"/>
    <property type="evidence" value="ECO:0007669"/>
    <property type="project" value="TreeGrafter"/>
</dbReference>
<evidence type="ECO:0000256" key="6">
    <source>
        <dbReference type="ARBA" id="ARBA00022763"/>
    </source>
</evidence>
<reference evidence="20 21" key="1">
    <citation type="submission" date="2017-05" db="EMBL/GenBank/DDBJ databases">
        <title>Vagococcus spp. assemblies.</title>
        <authorList>
            <person name="Gulvik C.A."/>
        </authorList>
    </citation>
    <scope>NUCLEOTIDE SEQUENCE [LARGE SCALE GENOMIC DNA]</scope>
    <source>
        <strain evidence="20 21">DSM 24756</strain>
    </source>
</reference>
<dbReference type="GO" id="GO:0006310">
    <property type="term" value="P:DNA recombination"/>
    <property type="evidence" value="ECO:0007669"/>
    <property type="project" value="UniProtKB-UniRule"/>
</dbReference>
<evidence type="ECO:0000256" key="3">
    <source>
        <dbReference type="ARBA" id="ARBA00005446"/>
    </source>
</evidence>
<evidence type="ECO:0000256" key="11">
    <source>
        <dbReference type="ARBA" id="ARBA00023125"/>
    </source>
</evidence>
<dbReference type="GO" id="GO:0043590">
    <property type="term" value="C:bacterial nucleoid"/>
    <property type="evidence" value="ECO:0007669"/>
    <property type="project" value="TreeGrafter"/>
</dbReference>
<dbReference type="PANTHER" id="PTHR13710">
    <property type="entry name" value="DNA HELICASE RECQ FAMILY MEMBER"/>
    <property type="match status" value="1"/>
</dbReference>
<dbReference type="RefSeq" id="WP_126825052.1">
    <property type="nucleotide sequence ID" value="NZ_JBHLWU010000002.1"/>
</dbReference>
<dbReference type="InterPro" id="IPR044876">
    <property type="entry name" value="HRDC_dom_sf"/>
</dbReference>
<evidence type="ECO:0000256" key="7">
    <source>
        <dbReference type="ARBA" id="ARBA00022801"/>
    </source>
</evidence>
<evidence type="ECO:0000256" key="1">
    <source>
        <dbReference type="ARBA" id="ARBA00001946"/>
    </source>
</evidence>
<dbReference type="SMART" id="SM00956">
    <property type="entry name" value="RQC"/>
    <property type="match status" value="1"/>
</dbReference>
<keyword evidence="6" id="KW-0227">DNA damage</keyword>
<feature type="domain" description="Helicase ATP-binding" evidence="18">
    <location>
        <begin position="26"/>
        <end position="195"/>
    </location>
</feature>
<dbReference type="GO" id="GO:0006281">
    <property type="term" value="P:DNA repair"/>
    <property type="evidence" value="ECO:0007669"/>
    <property type="project" value="UniProtKB-KW"/>
</dbReference>
<dbReference type="PROSITE" id="PS51194">
    <property type="entry name" value="HELICASE_CTER"/>
    <property type="match status" value="1"/>
</dbReference>
<dbReference type="InterPro" id="IPR014001">
    <property type="entry name" value="Helicase_ATP-bd"/>
</dbReference>
<dbReference type="SMART" id="SM00487">
    <property type="entry name" value="DEXDc"/>
    <property type="match status" value="1"/>
</dbReference>
<dbReference type="CDD" id="cd17920">
    <property type="entry name" value="DEXHc_RecQ"/>
    <property type="match status" value="1"/>
</dbReference>
<dbReference type="InterPro" id="IPR011545">
    <property type="entry name" value="DEAD/DEAH_box_helicase_dom"/>
</dbReference>
<comment type="catalytic activity">
    <reaction evidence="15">
        <text>Couples ATP hydrolysis with the unwinding of duplex DNA by translocating in the 3'-5' direction.</text>
        <dbReference type="EC" id="5.6.2.4"/>
    </reaction>
</comment>
<accession>A0A430AH29</accession>
<dbReference type="Proteomes" id="UP000288669">
    <property type="component" value="Unassembled WGS sequence"/>
</dbReference>
<dbReference type="OrthoDB" id="9763310at2"/>
<evidence type="ECO:0000256" key="12">
    <source>
        <dbReference type="ARBA" id="ARBA00023172"/>
    </source>
</evidence>
<keyword evidence="9" id="KW-0862">Zinc</keyword>
<evidence type="ECO:0000256" key="9">
    <source>
        <dbReference type="ARBA" id="ARBA00022833"/>
    </source>
</evidence>
<dbReference type="InterPro" id="IPR002121">
    <property type="entry name" value="HRDC_dom"/>
</dbReference>
<dbReference type="GO" id="GO:0005737">
    <property type="term" value="C:cytoplasm"/>
    <property type="evidence" value="ECO:0007669"/>
    <property type="project" value="TreeGrafter"/>
</dbReference>
<dbReference type="FunFam" id="1.10.150.80:FF:000002">
    <property type="entry name" value="ATP-dependent DNA helicase RecQ"/>
    <property type="match status" value="1"/>
</dbReference>
<dbReference type="InterPro" id="IPR004589">
    <property type="entry name" value="DNA_helicase_ATP-dep_RecQ"/>
</dbReference>
<keyword evidence="4" id="KW-0479">Metal-binding</keyword>
<dbReference type="GO" id="GO:0006260">
    <property type="term" value="P:DNA replication"/>
    <property type="evidence" value="ECO:0007669"/>
    <property type="project" value="InterPro"/>
</dbReference>
<evidence type="ECO:0000313" key="21">
    <source>
        <dbReference type="Proteomes" id="UP000288669"/>
    </source>
</evidence>
<dbReference type="InterPro" id="IPR027417">
    <property type="entry name" value="P-loop_NTPase"/>
</dbReference>
<dbReference type="InterPro" id="IPR006293">
    <property type="entry name" value="DNA_helicase_ATP-dep_RecQ_bac"/>
</dbReference>
<dbReference type="EMBL" id="NGJZ01000002">
    <property type="protein sequence ID" value="RSU07249.1"/>
    <property type="molecule type" value="Genomic_DNA"/>
</dbReference>
<dbReference type="GO" id="GO:0030894">
    <property type="term" value="C:replisome"/>
    <property type="evidence" value="ECO:0007669"/>
    <property type="project" value="TreeGrafter"/>
</dbReference>
<keyword evidence="10" id="KW-0067">ATP-binding</keyword>
<dbReference type="GO" id="GO:0043138">
    <property type="term" value="F:3'-5' DNA helicase activity"/>
    <property type="evidence" value="ECO:0007669"/>
    <property type="project" value="UniProtKB-EC"/>
</dbReference>
<dbReference type="SUPFAM" id="SSF46785">
    <property type="entry name" value="Winged helix' DNA-binding domain"/>
    <property type="match status" value="1"/>
</dbReference>
<keyword evidence="8 20" id="KW-0347">Helicase</keyword>
<dbReference type="Gene3D" id="1.10.10.10">
    <property type="entry name" value="Winged helix-like DNA-binding domain superfamily/Winged helix DNA-binding domain"/>
    <property type="match status" value="1"/>
</dbReference>
<dbReference type="SUPFAM" id="SSF47819">
    <property type="entry name" value="HRDC-like"/>
    <property type="match status" value="1"/>
</dbReference>
<dbReference type="GO" id="GO:0003677">
    <property type="term" value="F:DNA binding"/>
    <property type="evidence" value="ECO:0007669"/>
    <property type="project" value="UniProtKB-KW"/>
</dbReference>
<dbReference type="Pfam" id="PF00271">
    <property type="entry name" value="Helicase_C"/>
    <property type="match status" value="1"/>
</dbReference>
<dbReference type="SMART" id="SM00490">
    <property type="entry name" value="HELICc"/>
    <property type="match status" value="1"/>
</dbReference>
<comment type="cofactor">
    <cofactor evidence="1">
        <name>Mg(2+)</name>
        <dbReference type="ChEBI" id="CHEBI:18420"/>
    </cofactor>
</comment>
<dbReference type="GO" id="GO:0005524">
    <property type="term" value="F:ATP binding"/>
    <property type="evidence" value="ECO:0007669"/>
    <property type="project" value="UniProtKB-KW"/>
</dbReference>
<evidence type="ECO:0000259" key="17">
    <source>
        <dbReference type="PROSITE" id="PS50967"/>
    </source>
</evidence>
<dbReference type="InterPro" id="IPR010997">
    <property type="entry name" value="HRDC-like_sf"/>
</dbReference>
<dbReference type="FunFam" id="3.40.50.300:FF:000296">
    <property type="entry name" value="ATP-dependent DNA helicase RecQ"/>
    <property type="match status" value="1"/>
</dbReference>
<dbReference type="Pfam" id="PF00570">
    <property type="entry name" value="HRDC"/>
    <property type="match status" value="1"/>
</dbReference>
<dbReference type="SMART" id="SM00341">
    <property type="entry name" value="HRDC"/>
    <property type="match status" value="1"/>
</dbReference>
<dbReference type="Pfam" id="PF00270">
    <property type="entry name" value="DEAD"/>
    <property type="match status" value="1"/>
</dbReference>
<dbReference type="GO" id="GO:0009432">
    <property type="term" value="P:SOS response"/>
    <property type="evidence" value="ECO:0007669"/>
    <property type="project" value="UniProtKB-UniRule"/>
</dbReference>
<keyword evidence="7" id="KW-0378">Hydrolase</keyword>
<keyword evidence="21" id="KW-1185">Reference proteome</keyword>
<keyword evidence="5" id="KW-0547">Nucleotide-binding</keyword>
<comment type="cofactor">
    <cofactor evidence="2">
        <name>Zn(2+)</name>
        <dbReference type="ChEBI" id="CHEBI:29105"/>
    </cofactor>
</comment>
<evidence type="ECO:0000256" key="16">
    <source>
        <dbReference type="NCBIfam" id="TIGR01389"/>
    </source>
</evidence>
<evidence type="ECO:0000313" key="20">
    <source>
        <dbReference type="EMBL" id="RSU07249.1"/>
    </source>
</evidence>
<evidence type="ECO:0000259" key="18">
    <source>
        <dbReference type="PROSITE" id="PS51192"/>
    </source>
</evidence>
<organism evidence="20 21">
    <name type="scientific">Vagococcus entomophilus</name>
    <dbReference type="NCBI Taxonomy" id="1160095"/>
    <lineage>
        <taxon>Bacteria</taxon>
        <taxon>Bacillati</taxon>
        <taxon>Bacillota</taxon>
        <taxon>Bacilli</taxon>
        <taxon>Lactobacillales</taxon>
        <taxon>Enterococcaceae</taxon>
        <taxon>Vagococcus</taxon>
    </lineage>
</organism>
<dbReference type="InterPro" id="IPR036388">
    <property type="entry name" value="WH-like_DNA-bd_sf"/>
</dbReference>
<gene>
    <name evidence="20" type="ORF">CBF30_08320</name>
</gene>
<keyword evidence="13" id="KW-0234">DNA repair</keyword>
<name>A0A430AH29_9ENTE</name>